<evidence type="ECO:0000256" key="1">
    <source>
        <dbReference type="ARBA" id="ARBA00010928"/>
    </source>
</evidence>
<evidence type="ECO:0000259" key="3">
    <source>
        <dbReference type="Pfam" id="PF22725"/>
    </source>
</evidence>
<name>A0ABQ9F3F3_TEGGR</name>
<sequence>MEDGKLNSIFMQGFWTLTFPIYKQIREELSSGMLGNIHLVSTVNGVPTAAYEDWFKKETGGGMFLATGVYNTMFACMVFDELPEKILAEAYVNEKGVDEHGGVILKYKGGRMATMTYNGRSCAVTSYACIYGDKGTIEKDKDK</sequence>
<dbReference type="Gene3D" id="3.30.360.10">
    <property type="entry name" value="Dihydrodipicolinate Reductase, domain 2"/>
    <property type="match status" value="1"/>
</dbReference>
<dbReference type="InterPro" id="IPR050984">
    <property type="entry name" value="Gfo/Idh/MocA_domain"/>
</dbReference>
<dbReference type="EMBL" id="JARBDR010000468">
    <property type="protein sequence ID" value="KAJ8311864.1"/>
    <property type="molecule type" value="Genomic_DNA"/>
</dbReference>
<dbReference type="PANTHER" id="PTHR22604:SF105">
    <property type="entry name" value="TRANS-1,2-DIHYDROBENZENE-1,2-DIOL DEHYDROGENASE"/>
    <property type="match status" value="1"/>
</dbReference>
<gene>
    <name evidence="4" type="ORF">KUTeg_010584</name>
</gene>
<evidence type="ECO:0000313" key="4">
    <source>
        <dbReference type="EMBL" id="KAJ8311864.1"/>
    </source>
</evidence>
<dbReference type="Pfam" id="PF22725">
    <property type="entry name" value="GFO_IDH_MocA_C3"/>
    <property type="match status" value="1"/>
</dbReference>
<protein>
    <recommendedName>
        <fullName evidence="3">GFO/IDH/MocA-like oxidoreductase domain-containing protein</fullName>
    </recommendedName>
</protein>
<dbReference type="Proteomes" id="UP001217089">
    <property type="component" value="Unassembled WGS sequence"/>
</dbReference>
<evidence type="ECO:0000256" key="2">
    <source>
        <dbReference type="ARBA" id="ARBA00023002"/>
    </source>
</evidence>
<accession>A0ABQ9F3F3</accession>
<organism evidence="4 5">
    <name type="scientific">Tegillarca granosa</name>
    <name type="common">Malaysian cockle</name>
    <name type="synonym">Anadara granosa</name>
    <dbReference type="NCBI Taxonomy" id="220873"/>
    <lineage>
        <taxon>Eukaryota</taxon>
        <taxon>Metazoa</taxon>
        <taxon>Spiralia</taxon>
        <taxon>Lophotrochozoa</taxon>
        <taxon>Mollusca</taxon>
        <taxon>Bivalvia</taxon>
        <taxon>Autobranchia</taxon>
        <taxon>Pteriomorphia</taxon>
        <taxon>Arcoida</taxon>
        <taxon>Arcoidea</taxon>
        <taxon>Arcidae</taxon>
        <taxon>Tegillarca</taxon>
    </lineage>
</organism>
<keyword evidence="2" id="KW-0560">Oxidoreductase</keyword>
<dbReference type="SUPFAM" id="SSF55347">
    <property type="entry name" value="Glyceraldehyde-3-phosphate dehydrogenase-like, C-terminal domain"/>
    <property type="match status" value="1"/>
</dbReference>
<dbReference type="InterPro" id="IPR055170">
    <property type="entry name" value="GFO_IDH_MocA-like_dom"/>
</dbReference>
<comment type="similarity">
    <text evidence="1">Belongs to the Gfo/Idh/MocA family.</text>
</comment>
<proteinExistence type="inferred from homology"/>
<keyword evidence="5" id="KW-1185">Reference proteome</keyword>
<reference evidence="4 5" key="1">
    <citation type="submission" date="2022-12" db="EMBL/GenBank/DDBJ databases">
        <title>Chromosome-level genome of Tegillarca granosa.</title>
        <authorList>
            <person name="Kim J."/>
        </authorList>
    </citation>
    <scope>NUCLEOTIDE SEQUENCE [LARGE SCALE GENOMIC DNA]</scope>
    <source>
        <strain evidence="4">Teg-2019</strain>
        <tissue evidence="4">Adductor muscle</tissue>
    </source>
</reference>
<evidence type="ECO:0000313" key="5">
    <source>
        <dbReference type="Proteomes" id="UP001217089"/>
    </source>
</evidence>
<dbReference type="PANTHER" id="PTHR22604">
    <property type="entry name" value="OXIDOREDUCTASES"/>
    <property type="match status" value="1"/>
</dbReference>
<comment type="caution">
    <text evidence="4">The sequence shown here is derived from an EMBL/GenBank/DDBJ whole genome shotgun (WGS) entry which is preliminary data.</text>
</comment>
<feature type="domain" description="GFO/IDH/MocA-like oxidoreductase" evidence="3">
    <location>
        <begin position="22"/>
        <end position="138"/>
    </location>
</feature>